<comment type="caution">
    <text evidence="1">The sequence shown here is derived from an EMBL/GenBank/DDBJ whole genome shotgun (WGS) entry which is preliminary data.</text>
</comment>
<keyword evidence="2" id="KW-1185">Reference proteome</keyword>
<organism evidence="1 2">
    <name type="scientific">Catharanthus roseus</name>
    <name type="common">Madagascar periwinkle</name>
    <name type="synonym">Vinca rosea</name>
    <dbReference type="NCBI Taxonomy" id="4058"/>
    <lineage>
        <taxon>Eukaryota</taxon>
        <taxon>Viridiplantae</taxon>
        <taxon>Streptophyta</taxon>
        <taxon>Embryophyta</taxon>
        <taxon>Tracheophyta</taxon>
        <taxon>Spermatophyta</taxon>
        <taxon>Magnoliopsida</taxon>
        <taxon>eudicotyledons</taxon>
        <taxon>Gunneridae</taxon>
        <taxon>Pentapetalae</taxon>
        <taxon>asterids</taxon>
        <taxon>lamiids</taxon>
        <taxon>Gentianales</taxon>
        <taxon>Apocynaceae</taxon>
        <taxon>Rauvolfioideae</taxon>
        <taxon>Vinceae</taxon>
        <taxon>Catharanthinae</taxon>
        <taxon>Catharanthus</taxon>
    </lineage>
</organism>
<protein>
    <submittedName>
        <fullName evidence="1">Uncharacterized protein</fullName>
    </submittedName>
</protein>
<dbReference type="Proteomes" id="UP001060085">
    <property type="component" value="Linkage Group LG08"/>
</dbReference>
<proteinExistence type="predicted"/>
<evidence type="ECO:0000313" key="1">
    <source>
        <dbReference type="EMBL" id="KAI5648396.1"/>
    </source>
</evidence>
<gene>
    <name evidence="1" type="ORF">M9H77_34401</name>
</gene>
<sequence length="179" mass="20718">MQELQSLRDEMRDIRRDVIISLINKGRRNGPFNCSRTTEFHQPPHFDEELHLLLTVVEEAVLEEEAYLDTLKKFYDHKLGMESHYMMVMNMFHLLPTLEETKKSQAPMDVKLGSLTRARARNSRFMAIREEHPTDDGSPAPTIIESHGIPAAATVMAFPVFDAFVQARYYPTCEPFQTF</sequence>
<evidence type="ECO:0000313" key="2">
    <source>
        <dbReference type="Proteomes" id="UP001060085"/>
    </source>
</evidence>
<reference evidence="2" key="1">
    <citation type="journal article" date="2023" name="Nat. Plants">
        <title>Single-cell RNA sequencing provides a high-resolution roadmap for understanding the multicellular compartmentation of specialized metabolism.</title>
        <authorList>
            <person name="Sun S."/>
            <person name="Shen X."/>
            <person name="Li Y."/>
            <person name="Li Y."/>
            <person name="Wang S."/>
            <person name="Li R."/>
            <person name="Zhang H."/>
            <person name="Shen G."/>
            <person name="Guo B."/>
            <person name="Wei J."/>
            <person name="Xu J."/>
            <person name="St-Pierre B."/>
            <person name="Chen S."/>
            <person name="Sun C."/>
        </authorList>
    </citation>
    <scope>NUCLEOTIDE SEQUENCE [LARGE SCALE GENOMIC DNA]</scope>
</reference>
<name>A0ACB9ZL37_CATRO</name>
<accession>A0ACB9ZL37</accession>
<dbReference type="EMBL" id="CM044708">
    <property type="protein sequence ID" value="KAI5648396.1"/>
    <property type="molecule type" value="Genomic_DNA"/>
</dbReference>